<name>D9S806_FIBSS</name>
<dbReference type="AlphaFoldDB" id="D9S806"/>
<dbReference type="HOGENOM" id="CLU_3343917_0_0_0"/>
<reference evidence="3" key="1">
    <citation type="submission" date="2010-08" db="EMBL/GenBank/DDBJ databases">
        <title>Complete sequence of Fibrobacter succinogenes subsp. succinogenes S85.</title>
        <authorList>
            <person name="Durkin A.S."/>
            <person name="Nelson K.E."/>
            <person name="Morrison M."/>
            <person name="Forsberg C.W."/>
            <person name="Wilson D.B."/>
            <person name="Russell J.B."/>
            <person name="Cann I.K.O."/>
            <person name="Mackie R.I."/>
            <person name="White B.A."/>
        </authorList>
    </citation>
    <scope>NUCLEOTIDE SEQUENCE [LARGE SCALE GENOMIC DNA]</scope>
    <source>
        <strain evidence="3">ATCC 19169 / S85</strain>
    </source>
</reference>
<protein>
    <submittedName>
        <fullName evidence="2">Uncharacterized protein</fullName>
    </submittedName>
</protein>
<evidence type="ECO:0000256" key="1">
    <source>
        <dbReference type="SAM" id="Phobius"/>
    </source>
</evidence>
<keyword evidence="1" id="KW-1133">Transmembrane helix</keyword>
<keyword evidence="1" id="KW-0812">Transmembrane</keyword>
<dbReference type="EMBL" id="CP002158">
    <property type="protein sequence ID" value="ADL24997.1"/>
    <property type="molecule type" value="Genomic_DNA"/>
</dbReference>
<keyword evidence="1" id="KW-0472">Membrane</keyword>
<dbReference type="KEGG" id="fsc:FSU_0770"/>
<evidence type="ECO:0000313" key="2">
    <source>
        <dbReference type="EMBL" id="ADL24997.1"/>
    </source>
</evidence>
<dbReference type="Proteomes" id="UP000000517">
    <property type="component" value="Chromosome"/>
</dbReference>
<evidence type="ECO:0000313" key="3">
    <source>
        <dbReference type="Proteomes" id="UP000000517"/>
    </source>
</evidence>
<feature type="transmembrane region" description="Helical" evidence="1">
    <location>
        <begin position="18"/>
        <end position="36"/>
    </location>
</feature>
<dbReference type="STRING" id="59374.FSU_0770"/>
<sequence length="37" mass="4407">MHVIPATERESPFQKRTVALATVLFFYCKIIIFYLIF</sequence>
<accession>D9S806</accession>
<gene>
    <name evidence="2" type="ordered locus">FSU_0770</name>
</gene>
<organism evidence="2 3">
    <name type="scientific">Fibrobacter succinogenes (strain ATCC 19169 / S85)</name>
    <dbReference type="NCBI Taxonomy" id="59374"/>
    <lineage>
        <taxon>Bacteria</taxon>
        <taxon>Pseudomonadati</taxon>
        <taxon>Fibrobacterota</taxon>
        <taxon>Fibrobacteria</taxon>
        <taxon>Fibrobacterales</taxon>
        <taxon>Fibrobacteraceae</taxon>
        <taxon>Fibrobacter</taxon>
    </lineage>
</organism>
<proteinExistence type="predicted"/>